<name>A0A1G8MWD7_9BACI</name>
<gene>
    <name evidence="1" type="ORF">SAMN04488123_10569</name>
</gene>
<protein>
    <submittedName>
        <fullName evidence="1">Riboflavin kinase / FMN adenylyltransferase</fullName>
    </submittedName>
</protein>
<accession>A0A1G8MWD7</accession>
<keyword evidence="2" id="KW-1185">Reference proteome</keyword>
<dbReference type="EMBL" id="FNEN01000005">
    <property type="protein sequence ID" value="SDI72338.1"/>
    <property type="molecule type" value="Genomic_DNA"/>
</dbReference>
<dbReference type="Proteomes" id="UP000198853">
    <property type="component" value="Unassembled WGS sequence"/>
</dbReference>
<dbReference type="GO" id="GO:0016301">
    <property type="term" value="F:kinase activity"/>
    <property type="evidence" value="ECO:0007669"/>
    <property type="project" value="UniProtKB-KW"/>
</dbReference>
<dbReference type="GO" id="GO:0016779">
    <property type="term" value="F:nucleotidyltransferase activity"/>
    <property type="evidence" value="ECO:0007669"/>
    <property type="project" value="UniProtKB-KW"/>
</dbReference>
<evidence type="ECO:0000313" key="1">
    <source>
        <dbReference type="EMBL" id="SDI72338.1"/>
    </source>
</evidence>
<sequence>MDLIPYYLGSHYNVSVNLIRSEKNGRVAVTSRGSNLLPNDGSYYVEITQGKRKIQGKYHLYPGMEHAEITSHFINRLDQHCSLKFLSKIESIFNSIGIN</sequence>
<organism evidence="1 2">
    <name type="scientific">Natribacillus halophilus</name>
    <dbReference type="NCBI Taxonomy" id="549003"/>
    <lineage>
        <taxon>Bacteria</taxon>
        <taxon>Bacillati</taxon>
        <taxon>Bacillota</taxon>
        <taxon>Bacilli</taxon>
        <taxon>Bacillales</taxon>
        <taxon>Bacillaceae</taxon>
        <taxon>Natribacillus</taxon>
    </lineage>
</organism>
<evidence type="ECO:0000313" key="2">
    <source>
        <dbReference type="Proteomes" id="UP000198853"/>
    </source>
</evidence>
<keyword evidence="1" id="KW-0808">Transferase</keyword>
<reference evidence="1 2" key="1">
    <citation type="submission" date="2016-10" db="EMBL/GenBank/DDBJ databases">
        <authorList>
            <person name="de Groot N.N."/>
        </authorList>
    </citation>
    <scope>NUCLEOTIDE SEQUENCE [LARGE SCALE GENOMIC DNA]</scope>
    <source>
        <strain evidence="1 2">DSM 21771</strain>
    </source>
</reference>
<keyword evidence="1" id="KW-0548">Nucleotidyltransferase</keyword>
<dbReference type="AlphaFoldDB" id="A0A1G8MWD7"/>
<keyword evidence="1" id="KW-0418">Kinase</keyword>
<proteinExistence type="predicted"/>